<evidence type="ECO:0000256" key="5">
    <source>
        <dbReference type="SAM" id="Phobius"/>
    </source>
</evidence>
<comment type="subcellular location">
    <subcellularLocation>
        <location evidence="1">Membrane</location>
        <topology evidence="1">Multi-pass membrane protein</topology>
    </subcellularLocation>
</comment>
<keyword evidence="4 5" id="KW-0472">Membrane</keyword>
<evidence type="ECO:0000313" key="7">
    <source>
        <dbReference type="Proteomes" id="UP001215151"/>
    </source>
</evidence>
<keyword evidence="3 5" id="KW-1133">Transmembrane helix</keyword>
<evidence type="ECO:0000256" key="4">
    <source>
        <dbReference type="ARBA" id="ARBA00023136"/>
    </source>
</evidence>
<dbReference type="PANTHER" id="PTHR31465">
    <property type="entry name" value="PROTEIN RTA1-RELATED"/>
    <property type="match status" value="1"/>
</dbReference>
<dbReference type="Pfam" id="PF04479">
    <property type="entry name" value="RTA1"/>
    <property type="match status" value="1"/>
</dbReference>
<protein>
    <recommendedName>
        <fullName evidence="8">RTA1-domain-containing protein</fullName>
    </recommendedName>
</protein>
<dbReference type="PANTHER" id="PTHR31465:SF1">
    <property type="entry name" value="PROTEIN RTA1-RELATED"/>
    <property type="match status" value="1"/>
</dbReference>
<feature type="transmembrane region" description="Helical" evidence="5">
    <location>
        <begin position="219"/>
        <end position="240"/>
    </location>
</feature>
<proteinExistence type="predicted"/>
<feature type="transmembrane region" description="Helical" evidence="5">
    <location>
        <begin position="161"/>
        <end position="185"/>
    </location>
</feature>
<name>A0AAD7TIY3_9APHY</name>
<dbReference type="GO" id="GO:0016020">
    <property type="term" value="C:membrane"/>
    <property type="evidence" value="ECO:0007669"/>
    <property type="project" value="UniProtKB-SubCell"/>
</dbReference>
<organism evidence="6 7">
    <name type="scientific">Trametes cubensis</name>
    <dbReference type="NCBI Taxonomy" id="1111947"/>
    <lineage>
        <taxon>Eukaryota</taxon>
        <taxon>Fungi</taxon>
        <taxon>Dikarya</taxon>
        <taxon>Basidiomycota</taxon>
        <taxon>Agaricomycotina</taxon>
        <taxon>Agaricomycetes</taxon>
        <taxon>Polyporales</taxon>
        <taxon>Polyporaceae</taxon>
        <taxon>Trametes</taxon>
    </lineage>
</organism>
<keyword evidence="7" id="KW-1185">Reference proteome</keyword>
<feature type="transmembrane region" description="Helical" evidence="5">
    <location>
        <begin position="126"/>
        <end position="149"/>
    </location>
</feature>
<feature type="transmembrane region" description="Helical" evidence="5">
    <location>
        <begin position="48"/>
        <end position="68"/>
    </location>
</feature>
<evidence type="ECO:0000256" key="1">
    <source>
        <dbReference type="ARBA" id="ARBA00004141"/>
    </source>
</evidence>
<evidence type="ECO:0000313" key="6">
    <source>
        <dbReference type="EMBL" id="KAJ8457305.1"/>
    </source>
</evidence>
<feature type="transmembrane region" description="Helical" evidence="5">
    <location>
        <begin position="252"/>
        <end position="272"/>
    </location>
</feature>
<dbReference type="Proteomes" id="UP001215151">
    <property type="component" value="Unassembled WGS sequence"/>
</dbReference>
<dbReference type="InterPro" id="IPR007568">
    <property type="entry name" value="RTA1"/>
</dbReference>
<dbReference type="EMBL" id="JAPEVG010000576">
    <property type="protein sequence ID" value="KAJ8457305.1"/>
    <property type="molecule type" value="Genomic_DNA"/>
</dbReference>
<keyword evidence="2 5" id="KW-0812">Transmembrane</keyword>
<reference evidence="6" key="1">
    <citation type="submission" date="2022-11" db="EMBL/GenBank/DDBJ databases">
        <title>Genome Sequence of Cubamyces cubensis.</title>
        <authorList>
            <person name="Buettner E."/>
        </authorList>
    </citation>
    <scope>NUCLEOTIDE SEQUENCE</scope>
    <source>
        <strain evidence="6">MPL-01</strain>
    </source>
</reference>
<dbReference type="AlphaFoldDB" id="A0AAD7TIY3"/>
<feature type="transmembrane region" description="Helical" evidence="5">
    <location>
        <begin position="20"/>
        <end position="41"/>
    </location>
</feature>
<evidence type="ECO:0008006" key="8">
    <source>
        <dbReference type="Google" id="ProtNLM"/>
    </source>
</evidence>
<evidence type="ECO:0000256" key="3">
    <source>
        <dbReference type="ARBA" id="ARBA00022989"/>
    </source>
</evidence>
<comment type="caution">
    <text evidence="6">The sequence shown here is derived from an EMBL/GenBank/DDBJ whole genome shotgun (WGS) entry which is preliminary data.</text>
</comment>
<feature type="transmembrane region" description="Helical" evidence="5">
    <location>
        <begin position="80"/>
        <end position="105"/>
    </location>
</feature>
<accession>A0AAD7TIY3</accession>
<evidence type="ECO:0000256" key="2">
    <source>
        <dbReference type="ARBA" id="ARBA00022692"/>
    </source>
</evidence>
<gene>
    <name evidence="6" type="ORF">ONZ51_g11614</name>
</gene>
<sequence>MSSGNSTSADTQINLYGYTPTRSVCYIFVILYAASTLLHIWQSTRSKAWWLLPTVVLAGIAEVIGWAARAKSSYEPDARMPYIIQTSILVLAPTPFVAALFIGFGRISERLGSEYSRLRPKLYSRIFLTGDLLSLLIQGGGGGIAASALNDQSKVNLGSRVILVGLIVQLFSMTVFCYMMAEYAFRRFTDRPFRKPDMASYAEAAVPMSARTMDRSMKLLITGICVSTALIYIRSIYRIIEFSDGYNGKIAHTQVLFNVFDGMMVTLAMYTLNAMHPGMLLRATAGVSAYAMAQTSLTSFDRRTSPTVPTVEVYQPRLQK</sequence>